<evidence type="ECO:0000313" key="3">
    <source>
        <dbReference type="Proteomes" id="UP000196594"/>
    </source>
</evidence>
<gene>
    <name evidence="2" type="ORF">CBM15_13285</name>
</gene>
<dbReference type="Proteomes" id="UP000196594">
    <property type="component" value="Unassembled WGS sequence"/>
</dbReference>
<protein>
    <submittedName>
        <fullName evidence="2">Uncharacterized protein</fullName>
    </submittedName>
</protein>
<dbReference type="RefSeq" id="WP_008407058.1">
    <property type="nucleotide sequence ID" value="NZ_JAFBEY010000007.1"/>
</dbReference>
<reference evidence="2 3" key="1">
    <citation type="journal article" date="2017" name="Int. J. Syst. Evol. Microbiol.">
        <title>Solibacillus kalamii sp. nov., isolated from a high-efficiency particulate arrestance filter system used in the International Space Station.</title>
        <authorList>
            <person name="Checinska Sielaff A."/>
            <person name="Kumar R.M."/>
            <person name="Pal D."/>
            <person name="Mayilraj S."/>
            <person name="Venkateswaran K."/>
        </authorList>
    </citation>
    <scope>NUCLEOTIDE SEQUENCE [LARGE SCALE GENOMIC DNA]</scope>
    <source>
        <strain evidence="2 3">ISSFR-015</strain>
    </source>
</reference>
<sequence>MNHQEAYDLCCKHHGKRVRINDNKGNVHVGRITKVDNRMVWIMPDRAGYGIGFWGFGGGYGAPGFGYGIALGAITGIALASIFFW</sequence>
<comment type="caution">
    <text evidence="2">The sequence shown here is derived from an EMBL/GenBank/DDBJ whole genome shotgun (WGS) entry which is preliminary data.</text>
</comment>
<keyword evidence="1" id="KW-1133">Transmembrane helix</keyword>
<proteinExistence type="predicted"/>
<keyword evidence="3" id="KW-1185">Reference proteome</keyword>
<evidence type="ECO:0000256" key="1">
    <source>
        <dbReference type="SAM" id="Phobius"/>
    </source>
</evidence>
<dbReference type="EMBL" id="NHNT01000009">
    <property type="protein sequence ID" value="OUZ38374.1"/>
    <property type="molecule type" value="Genomic_DNA"/>
</dbReference>
<keyword evidence="1" id="KW-0812">Transmembrane</keyword>
<organism evidence="2 3">
    <name type="scientific">Solibacillus kalamii</name>
    <dbReference type="NCBI Taxonomy" id="1748298"/>
    <lineage>
        <taxon>Bacteria</taxon>
        <taxon>Bacillati</taxon>
        <taxon>Bacillota</taxon>
        <taxon>Bacilli</taxon>
        <taxon>Bacillales</taxon>
        <taxon>Caryophanaceae</taxon>
        <taxon>Solibacillus</taxon>
    </lineage>
</organism>
<keyword evidence="1" id="KW-0472">Membrane</keyword>
<feature type="transmembrane region" description="Helical" evidence="1">
    <location>
        <begin position="64"/>
        <end position="84"/>
    </location>
</feature>
<name>A0ABX3ZF77_9BACL</name>
<accession>A0ABX3ZF77</accession>
<evidence type="ECO:0000313" key="2">
    <source>
        <dbReference type="EMBL" id="OUZ38374.1"/>
    </source>
</evidence>